<gene>
    <name evidence="5" type="ORF">BU251_04485</name>
</gene>
<evidence type="ECO:0000313" key="6">
    <source>
        <dbReference type="Proteomes" id="UP000287243"/>
    </source>
</evidence>
<dbReference type="KEGG" id="vai:BU251_04485"/>
<dbReference type="GO" id="GO:0005975">
    <property type="term" value="P:carbohydrate metabolic process"/>
    <property type="evidence" value="ECO:0007669"/>
    <property type="project" value="InterPro"/>
</dbReference>
<evidence type="ECO:0000256" key="1">
    <source>
        <dbReference type="ARBA" id="ARBA00006821"/>
    </source>
</evidence>
<dbReference type="InterPro" id="IPR004300">
    <property type="entry name" value="Glyco_hydro_57_N"/>
</dbReference>
<name>A0A410P4Z1_VELA1</name>
<dbReference type="AlphaFoldDB" id="A0A410P4Z1"/>
<sequence length="517" mass="60716">MVYLAFILHMHQPYYKNLLTGEAELPWVRLHGTKDYLDMALLLDEFPDVHQTFNVVPSLLEQIEEYAAGRLSDRFLRLTQKRASELTPDEKHFVRENFFSAELNRVVSVHPRYYELFLKKHEDYGFSDQDYLDLQVWFNLSWIDPYFRANIPELRSLVKKGRYFTEEEKQAVVARQFSILKEIIPAYKRMQDEGKIEVSVSPYFHPILPLLFSSFAARDANPNTPLPKTIFSQPEDAIWHIQEAVKFYRERFGDAAVGMWPSEQAVSMDILPSLVKSQVSWIVTDEAMLWNTAKKIHRDGRVLYRPYGVKTKNGPLTVLFRDKYLSDLIGFEYQHWRTTDAVDNFMYHVLKIHEYFGDDDCLVTVALDGENAWEYYRNDGRDFLRALYQRISEATYMKAVTVREYLAGHPVRHSLPSLVTGSWIHGTLNKWMGHPAKNAAWECLAEARRSLSPQELQDERIMKQVHILEGSDWFWWYGDKNVAFDELYRLHLKNLYRMIGQEPPACLNQSLDPTSPY</sequence>
<organism evidence="5 6">
    <name type="scientific">Velamenicoccus archaeovorus</name>
    <dbReference type="NCBI Taxonomy" id="1930593"/>
    <lineage>
        <taxon>Bacteria</taxon>
        <taxon>Pseudomonadati</taxon>
        <taxon>Candidatus Omnitrophota</taxon>
        <taxon>Candidatus Velamenicoccus</taxon>
    </lineage>
</organism>
<dbReference type="InterPro" id="IPR052046">
    <property type="entry name" value="GH57_Enzymes"/>
</dbReference>
<keyword evidence="6" id="KW-1185">Reference proteome</keyword>
<dbReference type="Gene3D" id="3.20.110.10">
    <property type="entry name" value="Glycoside hydrolase 38, N terminal domain"/>
    <property type="match status" value="1"/>
</dbReference>
<reference evidence="5 6" key="1">
    <citation type="submission" date="2017-01" db="EMBL/GenBank/DDBJ databases">
        <title>First insights into the biology of 'candidatus Vampirococcus archaeovorus'.</title>
        <authorList>
            <person name="Kizina J."/>
            <person name="Jordan S."/>
            <person name="Stueber K."/>
            <person name="Reinhardt R."/>
            <person name="Harder J."/>
        </authorList>
    </citation>
    <scope>NUCLEOTIDE SEQUENCE [LARGE SCALE GENOMIC DNA]</scope>
    <source>
        <strain evidence="5 6">LiM</strain>
    </source>
</reference>
<evidence type="ECO:0000256" key="3">
    <source>
        <dbReference type="RuleBase" id="RU361196"/>
    </source>
</evidence>
<dbReference type="Proteomes" id="UP000287243">
    <property type="component" value="Chromosome"/>
</dbReference>
<evidence type="ECO:0000313" key="5">
    <source>
        <dbReference type="EMBL" id="QAT17044.1"/>
    </source>
</evidence>
<dbReference type="InterPro" id="IPR011330">
    <property type="entry name" value="Glyco_hydro/deAcase_b/a-brl"/>
</dbReference>
<dbReference type="EMBL" id="CP019384">
    <property type="protein sequence ID" value="QAT17044.1"/>
    <property type="molecule type" value="Genomic_DNA"/>
</dbReference>
<comment type="similarity">
    <text evidence="1 3">Belongs to the glycosyl hydrolase 57 family.</text>
</comment>
<dbReference type="PANTHER" id="PTHR36306:SF1">
    <property type="entry name" value="ALPHA-AMYLASE-RELATED"/>
    <property type="match status" value="1"/>
</dbReference>
<dbReference type="OrthoDB" id="9759321at2"/>
<protein>
    <recommendedName>
        <fullName evidence="4">Glycoside hydrolase family 57 N-terminal domain-containing protein</fullName>
    </recommendedName>
</protein>
<feature type="domain" description="Glycoside hydrolase family 57 N-terminal" evidence="4">
    <location>
        <begin position="5"/>
        <end position="411"/>
    </location>
</feature>
<dbReference type="RefSeq" id="WP_128699685.1">
    <property type="nucleotide sequence ID" value="NZ_CP019384.1"/>
</dbReference>
<dbReference type="InterPro" id="IPR027291">
    <property type="entry name" value="Glyco_hydro_38_N_sf"/>
</dbReference>
<dbReference type="GO" id="GO:0003824">
    <property type="term" value="F:catalytic activity"/>
    <property type="evidence" value="ECO:0007669"/>
    <property type="project" value="InterPro"/>
</dbReference>
<accession>A0A410P4Z1</accession>
<dbReference type="Pfam" id="PF03065">
    <property type="entry name" value="Glyco_hydro_57"/>
    <property type="match status" value="1"/>
</dbReference>
<dbReference type="CDD" id="cd10796">
    <property type="entry name" value="GH57N_APU"/>
    <property type="match status" value="1"/>
</dbReference>
<dbReference type="SUPFAM" id="SSF88713">
    <property type="entry name" value="Glycoside hydrolase/deacetylase"/>
    <property type="match status" value="1"/>
</dbReference>
<proteinExistence type="inferred from homology"/>
<evidence type="ECO:0000256" key="2">
    <source>
        <dbReference type="ARBA" id="ARBA00023277"/>
    </source>
</evidence>
<evidence type="ECO:0000259" key="4">
    <source>
        <dbReference type="Pfam" id="PF03065"/>
    </source>
</evidence>
<dbReference type="PANTHER" id="PTHR36306">
    <property type="entry name" value="ALPHA-AMYLASE-RELATED-RELATED"/>
    <property type="match status" value="1"/>
</dbReference>
<keyword evidence="2 3" id="KW-0119">Carbohydrate metabolism</keyword>